<dbReference type="AlphaFoldDB" id="A0AAE0A3R0"/>
<dbReference type="InterPro" id="IPR015410">
    <property type="entry name" value="DUF1985"/>
</dbReference>
<comment type="caution">
    <text evidence="2">The sequence shown here is derived from an EMBL/GenBank/DDBJ whole genome shotgun (WGS) entry which is preliminary data.</text>
</comment>
<organism evidence="2 3">
    <name type="scientific">Dipteronia sinensis</name>
    <dbReference type="NCBI Taxonomy" id="43782"/>
    <lineage>
        <taxon>Eukaryota</taxon>
        <taxon>Viridiplantae</taxon>
        <taxon>Streptophyta</taxon>
        <taxon>Embryophyta</taxon>
        <taxon>Tracheophyta</taxon>
        <taxon>Spermatophyta</taxon>
        <taxon>Magnoliopsida</taxon>
        <taxon>eudicotyledons</taxon>
        <taxon>Gunneridae</taxon>
        <taxon>Pentapetalae</taxon>
        <taxon>rosids</taxon>
        <taxon>malvids</taxon>
        <taxon>Sapindales</taxon>
        <taxon>Sapindaceae</taxon>
        <taxon>Hippocastanoideae</taxon>
        <taxon>Acereae</taxon>
        <taxon>Dipteronia</taxon>
    </lineage>
</organism>
<name>A0AAE0A3R0_9ROSI</name>
<feature type="domain" description="DUF1985" evidence="1">
    <location>
        <begin position="59"/>
        <end position="188"/>
    </location>
</feature>
<dbReference type="PANTHER" id="PTHR48449">
    <property type="entry name" value="DUF1985 DOMAIN-CONTAINING PROTEIN"/>
    <property type="match status" value="1"/>
</dbReference>
<evidence type="ECO:0000313" key="2">
    <source>
        <dbReference type="EMBL" id="KAK3199702.1"/>
    </source>
</evidence>
<dbReference type="Proteomes" id="UP001281410">
    <property type="component" value="Unassembled WGS sequence"/>
</dbReference>
<protein>
    <recommendedName>
        <fullName evidence="1">DUF1985 domain-containing protein</fullName>
    </recommendedName>
</protein>
<keyword evidence="3" id="KW-1185">Reference proteome</keyword>
<dbReference type="EMBL" id="JANJYJ010000007">
    <property type="protein sequence ID" value="KAK3199702.1"/>
    <property type="molecule type" value="Genomic_DNA"/>
</dbReference>
<dbReference type="Pfam" id="PF09331">
    <property type="entry name" value="DUF1985"/>
    <property type="match status" value="1"/>
</dbReference>
<evidence type="ECO:0000313" key="3">
    <source>
        <dbReference type="Proteomes" id="UP001281410"/>
    </source>
</evidence>
<reference evidence="2" key="1">
    <citation type="journal article" date="2023" name="Plant J.">
        <title>Genome sequences and population genomics provide insights into the demographic history, inbreeding, and mutation load of two 'living fossil' tree species of Dipteronia.</title>
        <authorList>
            <person name="Feng Y."/>
            <person name="Comes H.P."/>
            <person name="Chen J."/>
            <person name="Zhu S."/>
            <person name="Lu R."/>
            <person name="Zhang X."/>
            <person name="Li P."/>
            <person name="Qiu J."/>
            <person name="Olsen K.M."/>
            <person name="Qiu Y."/>
        </authorList>
    </citation>
    <scope>NUCLEOTIDE SEQUENCE</scope>
    <source>
        <strain evidence="2">NBL</strain>
    </source>
</reference>
<dbReference type="PANTHER" id="PTHR48449:SF1">
    <property type="entry name" value="DUF1985 DOMAIN-CONTAINING PROTEIN"/>
    <property type="match status" value="1"/>
</dbReference>
<sequence>MYGDQLLWNQKSNISISPANATVLFRKGHFGKYLDLVQPFKVHGMLIYNLLKREIILPKCQKADEIWFGLGKDQARFGREEFCLCSGLNMGTLPECFLEKKEVGEDYIWSRYFEDKRPTVELLKAIFKELTATDGDDALKMAYLLMVAQFFRTDEGRTSVLAWLWPLVEDEKAFAHFSWGTYIFDVTFSWLKNAAEKHVKKLRGKDRREEGREEEKE</sequence>
<evidence type="ECO:0000259" key="1">
    <source>
        <dbReference type="Pfam" id="PF09331"/>
    </source>
</evidence>
<proteinExistence type="predicted"/>
<gene>
    <name evidence="2" type="ORF">Dsin_023117</name>
</gene>
<accession>A0AAE0A3R0</accession>